<keyword evidence="7 9" id="KW-0503">Monooxygenase</keyword>
<keyword evidence="6 8" id="KW-0408">Iron</keyword>
<evidence type="ECO:0000256" key="8">
    <source>
        <dbReference type="PIRSR" id="PIRSR602401-1"/>
    </source>
</evidence>
<evidence type="ECO:0000313" key="10">
    <source>
        <dbReference type="EMBL" id="CAD5110818.1"/>
    </source>
</evidence>
<keyword evidence="11" id="KW-1185">Reference proteome</keyword>
<dbReference type="PRINTS" id="PR00385">
    <property type="entry name" value="P450"/>
</dbReference>
<dbReference type="InterPro" id="IPR017972">
    <property type="entry name" value="Cyt_P450_CS"/>
</dbReference>
<dbReference type="GO" id="GO:0016705">
    <property type="term" value="F:oxidoreductase activity, acting on paired donors, with incorporation or reduction of molecular oxygen"/>
    <property type="evidence" value="ECO:0007669"/>
    <property type="project" value="InterPro"/>
</dbReference>
<evidence type="ECO:0000256" key="9">
    <source>
        <dbReference type="RuleBase" id="RU000461"/>
    </source>
</evidence>
<dbReference type="FunFam" id="1.10.630.10:FF:000006">
    <property type="entry name" value="Cytochrome P450 302a1, mitochondrial"/>
    <property type="match status" value="1"/>
</dbReference>
<keyword evidence="5 9" id="KW-0560">Oxidoreductase</keyword>
<feature type="binding site" description="axial binding residue" evidence="8">
    <location>
        <position position="448"/>
    </location>
    <ligand>
        <name>heme</name>
        <dbReference type="ChEBI" id="CHEBI:30413"/>
    </ligand>
    <ligandPart>
        <name>Fe</name>
        <dbReference type="ChEBI" id="CHEBI:18248"/>
    </ligandPart>
</feature>
<dbReference type="GO" id="GO:0020037">
    <property type="term" value="F:heme binding"/>
    <property type="evidence" value="ECO:0007669"/>
    <property type="project" value="InterPro"/>
</dbReference>
<organism evidence="10 11">
    <name type="scientific">Dimorphilus gyrociliatus</name>
    <dbReference type="NCBI Taxonomy" id="2664684"/>
    <lineage>
        <taxon>Eukaryota</taxon>
        <taxon>Metazoa</taxon>
        <taxon>Spiralia</taxon>
        <taxon>Lophotrochozoa</taxon>
        <taxon>Annelida</taxon>
        <taxon>Polychaeta</taxon>
        <taxon>Polychaeta incertae sedis</taxon>
        <taxon>Dinophilidae</taxon>
        <taxon>Dimorphilus</taxon>
    </lineage>
</organism>
<keyword evidence="3 8" id="KW-0349">Heme</keyword>
<comment type="cofactor">
    <cofactor evidence="1 8">
        <name>heme</name>
        <dbReference type="ChEBI" id="CHEBI:30413"/>
    </cofactor>
</comment>
<dbReference type="GO" id="GO:0004497">
    <property type="term" value="F:monooxygenase activity"/>
    <property type="evidence" value="ECO:0007669"/>
    <property type="project" value="UniProtKB-KW"/>
</dbReference>
<evidence type="ECO:0000256" key="3">
    <source>
        <dbReference type="ARBA" id="ARBA00022617"/>
    </source>
</evidence>
<dbReference type="Gene3D" id="1.10.630.10">
    <property type="entry name" value="Cytochrome P450"/>
    <property type="match status" value="1"/>
</dbReference>
<dbReference type="OrthoDB" id="3945418at2759"/>
<evidence type="ECO:0000313" key="11">
    <source>
        <dbReference type="Proteomes" id="UP000549394"/>
    </source>
</evidence>
<evidence type="ECO:0000256" key="7">
    <source>
        <dbReference type="ARBA" id="ARBA00023033"/>
    </source>
</evidence>
<dbReference type="GO" id="GO:0005506">
    <property type="term" value="F:iron ion binding"/>
    <property type="evidence" value="ECO:0007669"/>
    <property type="project" value="InterPro"/>
</dbReference>
<keyword evidence="4 8" id="KW-0479">Metal-binding</keyword>
<dbReference type="AlphaFoldDB" id="A0A7I8V6E0"/>
<reference evidence="10 11" key="1">
    <citation type="submission" date="2020-08" db="EMBL/GenBank/DDBJ databases">
        <authorList>
            <person name="Hejnol A."/>
        </authorList>
    </citation>
    <scope>NUCLEOTIDE SEQUENCE [LARGE SCALE GENOMIC DNA]</scope>
</reference>
<comment type="caution">
    <text evidence="10">The sequence shown here is derived from an EMBL/GenBank/DDBJ whole genome shotgun (WGS) entry which is preliminary data.</text>
</comment>
<dbReference type="CDD" id="cd11054">
    <property type="entry name" value="CYP24A1-like"/>
    <property type="match status" value="1"/>
</dbReference>
<name>A0A7I8V6E0_9ANNE</name>
<dbReference type="InterPro" id="IPR050479">
    <property type="entry name" value="CYP11_CYP27_families"/>
</dbReference>
<dbReference type="InterPro" id="IPR002401">
    <property type="entry name" value="Cyt_P450_E_grp-I"/>
</dbReference>
<comment type="similarity">
    <text evidence="2 9">Belongs to the cytochrome P450 family.</text>
</comment>
<dbReference type="InterPro" id="IPR001128">
    <property type="entry name" value="Cyt_P450"/>
</dbReference>
<dbReference type="SUPFAM" id="SSF48264">
    <property type="entry name" value="Cytochrome P450"/>
    <property type="match status" value="1"/>
</dbReference>
<evidence type="ECO:0000256" key="2">
    <source>
        <dbReference type="ARBA" id="ARBA00010617"/>
    </source>
</evidence>
<sequence>MTAMKKVANLGKSLSDVGTIVGKPMSEIPGPRSLPFIGSSYKYLPIFGEYKLNEWADASVKKYQKYGRLVREEIFPGLTMVHVFDPDDVRVVSKYDGKFPHRFPFEAMLKYRKDNDLPVGLTNLNGEAWYDLRMKAQTKMMRPRSVSAYLGAMESVAEDMVSKIRFVRNEDGEVEDCLQEFYRWAMESIGIVCFDTRIGVISGTDLEADEFIRNVGKFFESLIRCQLAWPFHKRLKTKTYRTAMECMEKLWSISMKYVNNSLMTSAGRQAIDSTRAAREDGLSLLLYLLTSSDLNKNEVLVLVSDFLLAGVDTTAHTIAFALYLLAKNPDKQEKLFAEIQQFAPKGQPVLPEAIDKMTYLKAVEKETARVLPTVEGTMRTLTADVLLSGYLVKKGANVFTHNSVAGKLKEYFPEPEKFIPERWLRNNNESEKIHPFAVLNFGYGARACIGRRFAQQELYLGLIKILQNFTVEYHYEDMIQVQRMINMPKVTPKFKFIDR</sequence>
<evidence type="ECO:0000256" key="1">
    <source>
        <dbReference type="ARBA" id="ARBA00001971"/>
    </source>
</evidence>
<dbReference type="PROSITE" id="PS00086">
    <property type="entry name" value="CYTOCHROME_P450"/>
    <property type="match status" value="1"/>
</dbReference>
<evidence type="ECO:0000256" key="6">
    <source>
        <dbReference type="ARBA" id="ARBA00023004"/>
    </source>
</evidence>
<gene>
    <name evidence="10" type="ORF">DGYR_LOCUS178</name>
</gene>
<dbReference type="Pfam" id="PF00067">
    <property type="entry name" value="p450"/>
    <property type="match status" value="1"/>
</dbReference>
<evidence type="ECO:0000256" key="5">
    <source>
        <dbReference type="ARBA" id="ARBA00023002"/>
    </source>
</evidence>
<dbReference type="Proteomes" id="UP000549394">
    <property type="component" value="Unassembled WGS sequence"/>
</dbReference>
<dbReference type="PRINTS" id="PR00463">
    <property type="entry name" value="EP450I"/>
</dbReference>
<protein>
    <submittedName>
        <fullName evidence="10">Uncharacterized protein</fullName>
    </submittedName>
</protein>
<evidence type="ECO:0000256" key="4">
    <source>
        <dbReference type="ARBA" id="ARBA00022723"/>
    </source>
</evidence>
<accession>A0A7I8V6E0</accession>
<dbReference type="InterPro" id="IPR036396">
    <property type="entry name" value="Cyt_P450_sf"/>
</dbReference>
<proteinExistence type="inferred from homology"/>
<dbReference type="EMBL" id="CAJFCJ010000001">
    <property type="protein sequence ID" value="CAD5110818.1"/>
    <property type="molecule type" value="Genomic_DNA"/>
</dbReference>
<dbReference type="PANTHER" id="PTHR24279">
    <property type="entry name" value="CYTOCHROME P450"/>
    <property type="match status" value="1"/>
</dbReference>
<dbReference type="PANTHER" id="PTHR24279:SF120">
    <property type="entry name" value="CYTOCHROME P450"/>
    <property type="match status" value="1"/>
</dbReference>